<dbReference type="PANTHER" id="PTHR33993">
    <property type="entry name" value="GLYOXALASE-RELATED"/>
    <property type="match status" value="1"/>
</dbReference>
<dbReference type="InterPro" id="IPR004360">
    <property type="entry name" value="Glyas_Fos-R_dOase_dom"/>
</dbReference>
<feature type="domain" description="VOC" evidence="1">
    <location>
        <begin position="4"/>
        <end position="121"/>
    </location>
</feature>
<dbReference type="Gene3D" id="3.10.180.10">
    <property type="entry name" value="2,3-Dihydroxybiphenyl 1,2-Dioxygenase, domain 1"/>
    <property type="match status" value="1"/>
</dbReference>
<dbReference type="Proteomes" id="UP000240912">
    <property type="component" value="Unassembled WGS sequence"/>
</dbReference>
<dbReference type="OrthoDB" id="9804235at2"/>
<dbReference type="PROSITE" id="PS51819">
    <property type="entry name" value="VOC"/>
    <property type="match status" value="1"/>
</dbReference>
<keyword evidence="3" id="KW-1185">Reference proteome</keyword>
<dbReference type="AlphaFoldDB" id="A0A2T3HMX3"/>
<proteinExistence type="predicted"/>
<sequence length="122" mass="12896">MNNLISIVEIPVTDFSRALKFYGSVLDVTIETTDMSGTQMGVVPAAEGAVNLILVKGPDYNPSATGAIIYLQAGADLQPVLRKVEAAGGKVMLPKTEISPEMGFFALFTDPEGNRLGLHSAN</sequence>
<dbReference type="InterPro" id="IPR052164">
    <property type="entry name" value="Anthracycline_SecMetBiosynth"/>
</dbReference>
<comment type="caution">
    <text evidence="2">The sequence shown here is derived from an EMBL/GenBank/DDBJ whole genome shotgun (WGS) entry which is preliminary data.</text>
</comment>
<evidence type="ECO:0000313" key="3">
    <source>
        <dbReference type="Proteomes" id="UP000240912"/>
    </source>
</evidence>
<dbReference type="SUPFAM" id="SSF54593">
    <property type="entry name" value="Glyoxalase/Bleomycin resistance protein/Dihydroxybiphenyl dioxygenase"/>
    <property type="match status" value="1"/>
</dbReference>
<reference evidence="2 3" key="1">
    <citation type="submission" date="2018-03" db="EMBL/GenBank/DDBJ databases">
        <authorList>
            <person name="Keele B.F."/>
        </authorList>
    </citation>
    <scope>NUCLEOTIDE SEQUENCE [LARGE SCALE GENOMIC DNA]</scope>
    <source>
        <strain evidence="2 3">YL28-9</strain>
    </source>
</reference>
<evidence type="ECO:0000259" key="1">
    <source>
        <dbReference type="PROSITE" id="PS51819"/>
    </source>
</evidence>
<gene>
    <name evidence="2" type="ORF">C7T94_10865</name>
</gene>
<evidence type="ECO:0000313" key="2">
    <source>
        <dbReference type="EMBL" id="PST83800.1"/>
    </source>
</evidence>
<dbReference type="InterPro" id="IPR037523">
    <property type="entry name" value="VOC_core"/>
</dbReference>
<dbReference type="InterPro" id="IPR029068">
    <property type="entry name" value="Glyas_Bleomycin-R_OHBP_Dase"/>
</dbReference>
<protein>
    <submittedName>
        <fullName evidence="2">VOC family protein</fullName>
    </submittedName>
</protein>
<organism evidence="2 3">
    <name type="scientific">Pedobacter yulinensis</name>
    <dbReference type="NCBI Taxonomy" id="2126353"/>
    <lineage>
        <taxon>Bacteria</taxon>
        <taxon>Pseudomonadati</taxon>
        <taxon>Bacteroidota</taxon>
        <taxon>Sphingobacteriia</taxon>
        <taxon>Sphingobacteriales</taxon>
        <taxon>Sphingobacteriaceae</taxon>
        <taxon>Pedobacter</taxon>
    </lineage>
</organism>
<dbReference type="CDD" id="cd07247">
    <property type="entry name" value="SgaA_N_like"/>
    <property type="match status" value="1"/>
</dbReference>
<dbReference type="EMBL" id="PYLS01000005">
    <property type="protein sequence ID" value="PST83800.1"/>
    <property type="molecule type" value="Genomic_DNA"/>
</dbReference>
<accession>A0A2T3HMX3</accession>
<dbReference type="PANTHER" id="PTHR33993:SF2">
    <property type="entry name" value="VOC DOMAIN-CONTAINING PROTEIN"/>
    <property type="match status" value="1"/>
</dbReference>
<name>A0A2T3HMX3_9SPHI</name>
<dbReference type="Pfam" id="PF00903">
    <property type="entry name" value="Glyoxalase"/>
    <property type="match status" value="1"/>
</dbReference>